<keyword evidence="2" id="KW-1003">Cell membrane</keyword>
<feature type="transmembrane region" description="Helical" evidence="7">
    <location>
        <begin position="325"/>
        <end position="351"/>
    </location>
</feature>
<keyword evidence="11" id="KW-1185">Reference proteome</keyword>
<keyword evidence="3 7" id="KW-0812">Transmembrane</keyword>
<protein>
    <submittedName>
        <fullName evidence="10">ABC transporter permease</fullName>
    </submittedName>
</protein>
<evidence type="ECO:0000259" key="8">
    <source>
        <dbReference type="Pfam" id="PF02687"/>
    </source>
</evidence>
<feature type="transmembrane region" description="Helical" evidence="7">
    <location>
        <begin position="280"/>
        <end position="305"/>
    </location>
</feature>
<feature type="domain" description="MacB-like periplasmic core" evidence="9">
    <location>
        <begin position="28"/>
        <end position="217"/>
    </location>
</feature>
<evidence type="ECO:0000256" key="3">
    <source>
        <dbReference type="ARBA" id="ARBA00022692"/>
    </source>
</evidence>
<evidence type="ECO:0000313" key="11">
    <source>
        <dbReference type="Proteomes" id="UP000321769"/>
    </source>
</evidence>
<comment type="caution">
    <text evidence="10">The sequence shown here is derived from an EMBL/GenBank/DDBJ whole genome shotgun (WGS) entry which is preliminary data.</text>
</comment>
<gene>
    <name evidence="10" type="ORF">AFL01nite_16250</name>
</gene>
<evidence type="ECO:0000259" key="9">
    <source>
        <dbReference type="Pfam" id="PF12704"/>
    </source>
</evidence>
<evidence type="ECO:0000256" key="7">
    <source>
        <dbReference type="SAM" id="Phobius"/>
    </source>
</evidence>
<name>A0A512HV31_9ACTN</name>
<proteinExistence type="inferred from homology"/>
<dbReference type="InterPro" id="IPR003838">
    <property type="entry name" value="ABC3_permease_C"/>
</dbReference>
<dbReference type="GO" id="GO:0022857">
    <property type="term" value="F:transmembrane transporter activity"/>
    <property type="evidence" value="ECO:0007669"/>
    <property type="project" value="TreeGrafter"/>
</dbReference>
<dbReference type="AlphaFoldDB" id="A0A512HV31"/>
<dbReference type="RefSeq" id="WP_146827172.1">
    <property type="nucleotide sequence ID" value="NZ_BAAAYQ010000005.1"/>
</dbReference>
<dbReference type="InterPro" id="IPR025857">
    <property type="entry name" value="MacB_PCD"/>
</dbReference>
<dbReference type="OrthoDB" id="3510103at2"/>
<sequence length="409" mass="43522">MIGRVLTGFAAAVIEAWHELRIHKLRVLLSLVGVGVAVAALSGTVAVADIGQQALVEQYERDGRPAMLNVYAYDPQDDTGSGASAAIVRPAVAKVTEQFQISHASMAGNTQLRASRADFTSDVDLLVVDPPYAVMHRVVTRQGRWLVDSDAANLSPAIVVDPRLLKDMGLAEASLPATIDLKGASTTVSATIVGVTATSDRYMEFGRAYLLADAYEHWFGATQPMADASWKIWVPTDGSEELTEAIRRSINAELPGFETQVDRSDYLAWGGNDDLDSVKWVVVAVSSVILLLGALSLLNVSVITIQQRVREIGIRRSFGATSGRVFFSVVMESIVATFVAGLVGVMIAIALVNGPWTAKYLLEGVADPPPFPISAAVLGMGVSLLVGALAGVLPALVAVRVRIVDAIRF</sequence>
<dbReference type="Pfam" id="PF12704">
    <property type="entry name" value="MacB_PCD"/>
    <property type="match status" value="1"/>
</dbReference>
<dbReference type="Pfam" id="PF02687">
    <property type="entry name" value="FtsX"/>
    <property type="match status" value="1"/>
</dbReference>
<reference evidence="10 11" key="1">
    <citation type="submission" date="2019-07" db="EMBL/GenBank/DDBJ databases">
        <title>Whole genome shotgun sequence of Aeromicrobium flavum NBRC 107625.</title>
        <authorList>
            <person name="Hosoyama A."/>
            <person name="Uohara A."/>
            <person name="Ohji S."/>
            <person name="Ichikawa N."/>
        </authorList>
    </citation>
    <scope>NUCLEOTIDE SEQUENCE [LARGE SCALE GENOMIC DNA]</scope>
    <source>
        <strain evidence="10 11">NBRC 107625</strain>
    </source>
</reference>
<dbReference type="Proteomes" id="UP000321769">
    <property type="component" value="Unassembled WGS sequence"/>
</dbReference>
<comment type="subcellular location">
    <subcellularLocation>
        <location evidence="1">Cell membrane</location>
        <topology evidence="1">Multi-pass membrane protein</topology>
    </subcellularLocation>
</comment>
<dbReference type="InterPro" id="IPR050250">
    <property type="entry name" value="Macrolide_Exporter_MacB"/>
</dbReference>
<organism evidence="10 11">
    <name type="scientific">Aeromicrobium flavum</name>
    <dbReference type="NCBI Taxonomy" id="416568"/>
    <lineage>
        <taxon>Bacteria</taxon>
        <taxon>Bacillati</taxon>
        <taxon>Actinomycetota</taxon>
        <taxon>Actinomycetes</taxon>
        <taxon>Propionibacteriales</taxon>
        <taxon>Nocardioidaceae</taxon>
        <taxon>Aeromicrobium</taxon>
    </lineage>
</organism>
<dbReference type="PANTHER" id="PTHR30572">
    <property type="entry name" value="MEMBRANE COMPONENT OF TRANSPORTER-RELATED"/>
    <property type="match status" value="1"/>
</dbReference>
<evidence type="ECO:0000256" key="1">
    <source>
        <dbReference type="ARBA" id="ARBA00004651"/>
    </source>
</evidence>
<dbReference type="EMBL" id="BJZQ01000006">
    <property type="protein sequence ID" value="GEO89298.1"/>
    <property type="molecule type" value="Genomic_DNA"/>
</dbReference>
<evidence type="ECO:0000256" key="5">
    <source>
        <dbReference type="ARBA" id="ARBA00023136"/>
    </source>
</evidence>
<feature type="domain" description="ABC3 transporter permease C-terminal" evidence="8">
    <location>
        <begin position="284"/>
        <end position="400"/>
    </location>
</feature>
<accession>A0A512HV31</accession>
<evidence type="ECO:0000313" key="10">
    <source>
        <dbReference type="EMBL" id="GEO89298.1"/>
    </source>
</evidence>
<dbReference type="PANTHER" id="PTHR30572:SF4">
    <property type="entry name" value="ABC TRANSPORTER PERMEASE YTRF"/>
    <property type="match status" value="1"/>
</dbReference>
<dbReference type="GO" id="GO:0005886">
    <property type="term" value="C:plasma membrane"/>
    <property type="evidence" value="ECO:0007669"/>
    <property type="project" value="UniProtKB-SubCell"/>
</dbReference>
<evidence type="ECO:0000256" key="2">
    <source>
        <dbReference type="ARBA" id="ARBA00022475"/>
    </source>
</evidence>
<feature type="transmembrane region" description="Helical" evidence="7">
    <location>
        <begin position="371"/>
        <end position="399"/>
    </location>
</feature>
<comment type="similarity">
    <text evidence="6">Belongs to the ABC-4 integral membrane protein family.</text>
</comment>
<evidence type="ECO:0000256" key="6">
    <source>
        <dbReference type="ARBA" id="ARBA00038076"/>
    </source>
</evidence>
<keyword evidence="4 7" id="KW-1133">Transmembrane helix</keyword>
<keyword evidence="5 7" id="KW-0472">Membrane</keyword>
<evidence type="ECO:0000256" key="4">
    <source>
        <dbReference type="ARBA" id="ARBA00022989"/>
    </source>
</evidence>